<keyword evidence="2" id="KW-1185">Reference proteome</keyword>
<dbReference type="AlphaFoldDB" id="A0A928VM95"/>
<evidence type="ECO:0000313" key="1">
    <source>
        <dbReference type="EMBL" id="MBE9029261.1"/>
    </source>
</evidence>
<organism evidence="1 2">
    <name type="scientific">Romeriopsis navalis LEGE 11480</name>
    <dbReference type="NCBI Taxonomy" id="2777977"/>
    <lineage>
        <taxon>Bacteria</taxon>
        <taxon>Bacillati</taxon>
        <taxon>Cyanobacteriota</taxon>
        <taxon>Cyanophyceae</taxon>
        <taxon>Leptolyngbyales</taxon>
        <taxon>Leptolyngbyaceae</taxon>
        <taxon>Romeriopsis</taxon>
        <taxon>Romeriopsis navalis</taxon>
    </lineage>
</organism>
<reference evidence="1" key="1">
    <citation type="submission" date="2020-10" db="EMBL/GenBank/DDBJ databases">
        <authorList>
            <person name="Castelo-Branco R."/>
            <person name="Eusebio N."/>
            <person name="Adriana R."/>
            <person name="Vieira A."/>
            <person name="Brugerolle De Fraissinette N."/>
            <person name="Rezende De Castro R."/>
            <person name="Schneider M.P."/>
            <person name="Vasconcelos V."/>
            <person name="Leao P.N."/>
        </authorList>
    </citation>
    <scope>NUCLEOTIDE SEQUENCE</scope>
    <source>
        <strain evidence="1">LEGE 11480</strain>
    </source>
</reference>
<accession>A0A928VM95</accession>
<comment type="caution">
    <text evidence="1">The sequence shown here is derived from an EMBL/GenBank/DDBJ whole genome shotgun (WGS) entry which is preliminary data.</text>
</comment>
<gene>
    <name evidence="1" type="ORF">IQ266_05735</name>
</gene>
<dbReference type="RefSeq" id="WP_264324081.1">
    <property type="nucleotide sequence ID" value="NZ_JADEXQ010000013.1"/>
</dbReference>
<proteinExistence type="predicted"/>
<sequence>MQNSFFDASLDQETIKKRILALEDGKVGFYSIGLYPGSIAYNCAMQTDGKHLLLAPREGRELMGAFSEDAIQGMDPDHVETMRSMVYHDEGTKLIPNTLEHLLKTCDLVVLSANSNHIAQDVEQAQALRSELDRDHVVLACLAGSFSHDHIKNESYVLCEKQPTLGFFSGFHRDGALRNPVDSFTANFCHPNALTAMLGARMLDKLSPNIQVSPGIHNVEAQYIKAAKNMSSIFAGFGYTYHRKNTGILPTLLTLLLDQCVDQAATVSMCRRDRKRLYTRQPIALTELGYGVQRIEAALNKGGDMEKVRDHTFSQLTAMVADVRGSMMLPVSGSPTRNFRAGQVLAKMMEERQRCPKGIEEFEDACEEAGLKKGGLEGLKALRYWPQIVRQYNIPVHDASMVNLLYMSLYGNPPTKEIAFSVMTESRELSNYCQESVRPTHSRKYAEALHNLDKPEALDLLANAVIADNARKAINDDSGLDDDSEQNDVPAHLRAMNVIENVW</sequence>
<dbReference type="EMBL" id="JADEXQ010000013">
    <property type="protein sequence ID" value="MBE9029261.1"/>
    <property type="molecule type" value="Genomic_DNA"/>
</dbReference>
<protein>
    <submittedName>
        <fullName evidence="1">Uncharacterized protein</fullName>
    </submittedName>
</protein>
<name>A0A928VM95_9CYAN</name>
<evidence type="ECO:0000313" key="2">
    <source>
        <dbReference type="Proteomes" id="UP000625316"/>
    </source>
</evidence>
<dbReference type="Proteomes" id="UP000625316">
    <property type="component" value="Unassembled WGS sequence"/>
</dbReference>